<proteinExistence type="predicted"/>
<dbReference type="Proteomes" id="UP001501476">
    <property type="component" value="Unassembled WGS sequence"/>
</dbReference>
<dbReference type="InterPro" id="IPR010987">
    <property type="entry name" value="Glutathione-S-Trfase_C-like"/>
</dbReference>
<feature type="domain" description="GST C-terminal" evidence="9">
    <location>
        <begin position="90"/>
        <end position="205"/>
    </location>
</feature>
<dbReference type="SFLD" id="SFLDS00019">
    <property type="entry name" value="Glutathione_Transferase_(cytos"/>
    <property type="match status" value="1"/>
</dbReference>
<organism evidence="10 11">
    <name type="scientific">Methylophaga marina</name>
    <dbReference type="NCBI Taxonomy" id="45495"/>
    <lineage>
        <taxon>Bacteria</taxon>
        <taxon>Pseudomonadati</taxon>
        <taxon>Pseudomonadota</taxon>
        <taxon>Gammaproteobacteria</taxon>
        <taxon>Thiotrichales</taxon>
        <taxon>Piscirickettsiaceae</taxon>
        <taxon>Methylophaga</taxon>
    </lineage>
</organism>
<evidence type="ECO:0000256" key="2">
    <source>
        <dbReference type="ARBA" id="ARBA00013060"/>
    </source>
</evidence>
<comment type="caution">
    <text evidence="10">The sequence shown here is derived from an EMBL/GenBank/DDBJ whole genome shotgun (WGS) entry which is preliminary data.</text>
</comment>
<dbReference type="SUPFAM" id="SSF47616">
    <property type="entry name" value="GST C-terminal domain-like"/>
    <property type="match status" value="1"/>
</dbReference>
<keyword evidence="3" id="KW-0560">Oxidoreductase</keyword>
<dbReference type="InterPro" id="IPR050983">
    <property type="entry name" value="GST_Omega/HSP26"/>
</dbReference>
<dbReference type="EC" id="1.8.5.1" evidence="1"/>
<reference evidence="10 11" key="1">
    <citation type="journal article" date="2019" name="Int. J. Syst. Evol. Microbiol.">
        <title>The Global Catalogue of Microorganisms (GCM) 10K type strain sequencing project: providing services to taxonomists for standard genome sequencing and annotation.</title>
        <authorList>
            <consortium name="The Broad Institute Genomics Platform"/>
            <consortium name="The Broad Institute Genome Sequencing Center for Infectious Disease"/>
            <person name="Wu L."/>
            <person name="Ma J."/>
        </authorList>
    </citation>
    <scope>NUCLEOTIDE SEQUENCE [LARGE SCALE GENOMIC DNA]</scope>
    <source>
        <strain evidence="10 11">JCM 6886</strain>
    </source>
</reference>
<dbReference type="InterPro" id="IPR036282">
    <property type="entry name" value="Glutathione-S-Trfase_C_sf"/>
</dbReference>
<comment type="catalytic activity">
    <reaction evidence="7">
        <text>L-dehydroascorbate + 2 glutathione = glutathione disulfide + L-ascorbate</text>
        <dbReference type="Rhea" id="RHEA:24424"/>
        <dbReference type="ChEBI" id="CHEBI:38290"/>
        <dbReference type="ChEBI" id="CHEBI:57925"/>
        <dbReference type="ChEBI" id="CHEBI:58297"/>
        <dbReference type="ChEBI" id="CHEBI:58539"/>
        <dbReference type="EC" id="1.8.5.1"/>
    </reaction>
</comment>
<evidence type="ECO:0000259" key="8">
    <source>
        <dbReference type="PROSITE" id="PS50404"/>
    </source>
</evidence>
<dbReference type="PANTHER" id="PTHR43968">
    <property type="match status" value="1"/>
</dbReference>
<dbReference type="EMBL" id="BAAADG010000006">
    <property type="protein sequence ID" value="GAA0228156.1"/>
    <property type="molecule type" value="Genomic_DNA"/>
</dbReference>
<dbReference type="PANTHER" id="PTHR43968:SF6">
    <property type="entry name" value="GLUTATHIONE S-TRANSFERASE OMEGA"/>
    <property type="match status" value="1"/>
</dbReference>
<dbReference type="Pfam" id="PF13409">
    <property type="entry name" value="GST_N_2"/>
    <property type="match status" value="1"/>
</dbReference>
<dbReference type="InterPro" id="IPR004045">
    <property type="entry name" value="Glutathione_S-Trfase_N"/>
</dbReference>
<dbReference type="SFLD" id="SFLDG00358">
    <property type="entry name" value="Main_(cytGST)"/>
    <property type="match status" value="1"/>
</dbReference>
<accession>A0ABN0TRB1</accession>
<evidence type="ECO:0000313" key="11">
    <source>
        <dbReference type="Proteomes" id="UP001501476"/>
    </source>
</evidence>
<dbReference type="InterPro" id="IPR040079">
    <property type="entry name" value="Glutathione_S-Trfase"/>
</dbReference>
<dbReference type="Pfam" id="PF00043">
    <property type="entry name" value="GST_C"/>
    <property type="match status" value="1"/>
</dbReference>
<gene>
    <name evidence="10" type="primary">sspA</name>
    <name evidence="10" type="ORF">GCM10008964_19450</name>
</gene>
<evidence type="ECO:0000256" key="1">
    <source>
        <dbReference type="ARBA" id="ARBA00012436"/>
    </source>
</evidence>
<dbReference type="EC" id="1.20.4.2" evidence="2"/>
<dbReference type="InterPro" id="IPR036249">
    <property type="entry name" value="Thioredoxin-like_sf"/>
</dbReference>
<comment type="catalytic activity">
    <reaction evidence="6">
        <text>methylarsonate + 2 glutathione + H(+) = methylarsonous acid + glutathione disulfide + H2O</text>
        <dbReference type="Rhea" id="RHEA:15969"/>
        <dbReference type="ChEBI" id="CHEBI:15377"/>
        <dbReference type="ChEBI" id="CHEBI:15378"/>
        <dbReference type="ChEBI" id="CHEBI:17826"/>
        <dbReference type="ChEBI" id="CHEBI:33409"/>
        <dbReference type="ChEBI" id="CHEBI:57925"/>
        <dbReference type="ChEBI" id="CHEBI:58297"/>
        <dbReference type="EC" id="1.20.4.2"/>
    </reaction>
</comment>
<dbReference type="InterPro" id="IPR004046">
    <property type="entry name" value="GST_C"/>
</dbReference>
<dbReference type="PRINTS" id="PR01625">
    <property type="entry name" value="GSTRNSFRASEO"/>
</dbReference>
<dbReference type="PROSITE" id="PS50404">
    <property type="entry name" value="GST_NTER"/>
    <property type="match status" value="1"/>
</dbReference>
<dbReference type="InterPro" id="IPR005442">
    <property type="entry name" value="GST_omega"/>
</dbReference>
<protein>
    <recommendedName>
        <fullName evidence="4">Glutathione-dependent dehydroascorbate reductase</fullName>
        <ecNumber evidence="2">1.20.4.2</ecNumber>
        <ecNumber evidence="1">1.8.5.1</ecNumber>
    </recommendedName>
    <alternativeName>
        <fullName evidence="5">Monomethylarsonic acid reductase</fullName>
    </alternativeName>
</protein>
<keyword evidence="11" id="KW-1185">Reference proteome</keyword>
<dbReference type="Gene3D" id="3.40.30.10">
    <property type="entry name" value="Glutaredoxin"/>
    <property type="match status" value="1"/>
</dbReference>
<dbReference type="RefSeq" id="WP_286305702.1">
    <property type="nucleotide sequence ID" value="NZ_AP027741.1"/>
</dbReference>
<evidence type="ECO:0000256" key="7">
    <source>
        <dbReference type="ARBA" id="ARBA00049544"/>
    </source>
</evidence>
<dbReference type="PROSITE" id="PS50405">
    <property type="entry name" value="GST_CTER"/>
    <property type="match status" value="1"/>
</dbReference>
<dbReference type="InterPro" id="IPR034342">
    <property type="entry name" value="SspA_C"/>
</dbReference>
<dbReference type="SUPFAM" id="SSF52833">
    <property type="entry name" value="Thioredoxin-like"/>
    <property type="match status" value="1"/>
</dbReference>
<feature type="domain" description="GST N-terminal" evidence="8">
    <location>
        <begin position="7"/>
        <end position="85"/>
    </location>
</feature>
<evidence type="ECO:0000256" key="3">
    <source>
        <dbReference type="ARBA" id="ARBA00023002"/>
    </source>
</evidence>
<dbReference type="CDD" id="cd03186">
    <property type="entry name" value="GST_C_SspA"/>
    <property type="match status" value="1"/>
</dbReference>
<evidence type="ECO:0000256" key="5">
    <source>
        <dbReference type="ARBA" id="ARBA00032681"/>
    </source>
</evidence>
<evidence type="ECO:0000313" key="10">
    <source>
        <dbReference type="EMBL" id="GAA0228156.1"/>
    </source>
</evidence>
<sequence length="205" mass="23520">MNSTRRSKMTVFSDPICPFSHQIRIILHEKEIDANIESLTEGNWPEEVAIANPYGIGPTLFDRDLVLFNASVIAEYLDERFPHPPLMPVDPVARAKTRLMLYRVDRDWYSHWNVISGREKGNVSKARKTIQEDLTVLAPLFEDSAFFMGDEFSILDCTLAPLLWRLPALKIKLPASAAAVEKYAQKIFRRERFQLSLTPAEKAMR</sequence>
<evidence type="ECO:0000259" key="9">
    <source>
        <dbReference type="PROSITE" id="PS50405"/>
    </source>
</evidence>
<evidence type="ECO:0000256" key="4">
    <source>
        <dbReference type="ARBA" id="ARBA00032186"/>
    </source>
</evidence>
<name>A0ABN0TRB1_9GAMM</name>
<evidence type="ECO:0000256" key="6">
    <source>
        <dbReference type="ARBA" id="ARBA00048353"/>
    </source>
</evidence>
<dbReference type="Gene3D" id="1.20.1050.10">
    <property type="match status" value="1"/>
</dbReference>